<accession>A0A182SRP3</accession>
<keyword evidence="4" id="KW-1185">Reference proteome</keyword>
<protein>
    <submittedName>
        <fullName evidence="3">Uncharacterized protein</fullName>
    </submittedName>
</protein>
<reference evidence="4" key="1">
    <citation type="submission" date="2013-09" db="EMBL/GenBank/DDBJ databases">
        <title>The Genome Sequence of Anopheles maculatus species B.</title>
        <authorList>
            <consortium name="The Broad Institute Genomics Platform"/>
            <person name="Neafsey D.E."/>
            <person name="Besansky N."/>
            <person name="Howell P."/>
            <person name="Walton C."/>
            <person name="Young S.K."/>
            <person name="Zeng Q."/>
            <person name="Gargeya S."/>
            <person name="Fitzgerald M."/>
            <person name="Haas B."/>
            <person name="Abouelleil A."/>
            <person name="Allen A.W."/>
            <person name="Alvarado L."/>
            <person name="Arachchi H.M."/>
            <person name="Berlin A.M."/>
            <person name="Chapman S.B."/>
            <person name="Gainer-Dewar J."/>
            <person name="Goldberg J."/>
            <person name="Griggs A."/>
            <person name="Gujja S."/>
            <person name="Hansen M."/>
            <person name="Howarth C."/>
            <person name="Imamovic A."/>
            <person name="Ireland A."/>
            <person name="Larimer J."/>
            <person name="McCowan C."/>
            <person name="Murphy C."/>
            <person name="Pearson M."/>
            <person name="Poon T.W."/>
            <person name="Priest M."/>
            <person name="Roberts A."/>
            <person name="Saif S."/>
            <person name="Shea T."/>
            <person name="Sisk P."/>
            <person name="Sykes S."/>
            <person name="Wortman J."/>
            <person name="Nusbaum C."/>
            <person name="Birren B."/>
        </authorList>
    </citation>
    <scope>NUCLEOTIDE SEQUENCE [LARGE SCALE GENOMIC DNA]</scope>
    <source>
        <strain evidence="4">maculatus3</strain>
    </source>
</reference>
<dbReference type="Proteomes" id="UP000075901">
    <property type="component" value="Unassembled WGS sequence"/>
</dbReference>
<feature type="transmembrane region" description="Helical" evidence="2">
    <location>
        <begin position="96"/>
        <end position="113"/>
    </location>
</feature>
<dbReference type="EnsemblMetazoa" id="AMAM012069-RA">
    <property type="protein sequence ID" value="AMAM012069-PA"/>
    <property type="gene ID" value="AMAM012069"/>
</dbReference>
<reference evidence="3" key="2">
    <citation type="submission" date="2020-05" db="UniProtKB">
        <authorList>
            <consortium name="EnsemblMetazoa"/>
        </authorList>
    </citation>
    <scope>IDENTIFICATION</scope>
    <source>
        <strain evidence="3">maculatus3</strain>
    </source>
</reference>
<proteinExistence type="predicted"/>
<keyword evidence="2" id="KW-0812">Transmembrane</keyword>
<keyword evidence="2" id="KW-1133">Transmembrane helix</keyword>
<organism evidence="3 4">
    <name type="scientific">Anopheles maculatus</name>
    <dbReference type="NCBI Taxonomy" id="74869"/>
    <lineage>
        <taxon>Eukaryota</taxon>
        <taxon>Metazoa</taxon>
        <taxon>Ecdysozoa</taxon>
        <taxon>Arthropoda</taxon>
        <taxon>Hexapoda</taxon>
        <taxon>Insecta</taxon>
        <taxon>Pterygota</taxon>
        <taxon>Neoptera</taxon>
        <taxon>Endopterygota</taxon>
        <taxon>Diptera</taxon>
        <taxon>Nematocera</taxon>
        <taxon>Culicoidea</taxon>
        <taxon>Culicidae</taxon>
        <taxon>Anophelinae</taxon>
        <taxon>Anopheles</taxon>
        <taxon>Anopheles maculatus group</taxon>
    </lineage>
</organism>
<evidence type="ECO:0000256" key="1">
    <source>
        <dbReference type="SAM" id="MobiDB-lite"/>
    </source>
</evidence>
<evidence type="ECO:0000313" key="4">
    <source>
        <dbReference type="Proteomes" id="UP000075901"/>
    </source>
</evidence>
<feature type="transmembrane region" description="Helical" evidence="2">
    <location>
        <begin position="34"/>
        <end position="51"/>
    </location>
</feature>
<evidence type="ECO:0000313" key="3">
    <source>
        <dbReference type="EnsemblMetazoa" id="AMAM012069-PA"/>
    </source>
</evidence>
<feature type="region of interest" description="Disordered" evidence="1">
    <location>
        <begin position="1"/>
        <end position="22"/>
    </location>
</feature>
<keyword evidence="2" id="KW-0472">Membrane</keyword>
<sequence length="120" mass="13129">MTAITDPIGSTPTSAIPSAHPFHPLSGGRDHERWSVLFGAIGVIGSLFAGGQSRNGGTKQQVSRHCFAETSRGHHHRHEIGCVPPIGFGRCCRSRFTLLHAMLSILAIRWAIVTRRSLHW</sequence>
<dbReference type="VEuPathDB" id="VectorBase:AMAM012069"/>
<name>A0A182SRP3_9DIPT</name>
<evidence type="ECO:0000256" key="2">
    <source>
        <dbReference type="SAM" id="Phobius"/>
    </source>
</evidence>
<dbReference type="AlphaFoldDB" id="A0A182SRP3"/>